<sequence>MRAPTLSTCLPSKRLHTFLATSERNHDDAGRVPASLEVQGTTTGGTGHLTSESLMPGEREWADDGGKAERGSSLAGSGWTGTGVDRCDDVIRPGVGEAGIDLCGAADDRDHQSRTGSTNERQVIGAGQTV</sequence>
<evidence type="ECO:0000313" key="2">
    <source>
        <dbReference type="EMBL" id="CCF82469.1"/>
    </source>
</evidence>
<accession>I4ECQ7</accession>
<dbReference type="EMBL" id="CAGS01000020">
    <property type="protein sequence ID" value="CCF82469.1"/>
    <property type="molecule type" value="Genomic_DNA"/>
</dbReference>
<keyword evidence="3" id="KW-1185">Reference proteome</keyword>
<name>I4ECQ7_9BACT</name>
<comment type="caution">
    <text evidence="2">The sequence shown here is derived from an EMBL/GenBank/DDBJ whole genome shotgun (WGS) entry which is preliminary data.</text>
</comment>
<gene>
    <name evidence="2" type="ORF">NITHO_1160016</name>
</gene>
<evidence type="ECO:0000313" key="3">
    <source>
        <dbReference type="Proteomes" id="UP000004221"/>
    </source>
</evidence>
<reference evidence="2 3" key="1">
    <citation type="journal article" date="2012" name="ISME J.">
        <title>Nitrification expanded: discovery, physiology and genomics of a nitrite-oxidizing bacterium from the phylum Chloroflexi.</title>
        <authorList>
            <person name="Sorokin D.Y."/>
            <person name="Lucker S."/>
            <person name="Vejmelkova D."/>
            <person name="Kostrikina N.A."/>
            <person name="Kleerebezem R."/>
            <person name="Rijpstra W.I."/>
            <person name="Damste J.S."/>
            <person name="Le Paslier D."/>
            <person name="Muyzer G."/>
            <person name="Wagner M."/>
            <person name="van Loosdrecht M.C."/>
            <person name="Daims H."/>
        </authorList>
    </citation>
    <scope>NUCLEOTIDE SEQUENCE [LARGE SCALE GENOMIC DNA]</scope>
    <source>
        <strain evidence="3">none</strain>
    </source>
</reference>
<dbReference type="AlphaFoldDB" id="I4ECQ7"/>
<protein>
    <submittedName>
        <fullName evidence="2">Uncharacterized protein</fullName>
    </submittedName>
</protein>
<organism evidence="2 3">
    <name type="scientific">Nitrolancea hollandica Lb</name>
    <dbReference type="NCBI Taxonomy" id="1129897"/>
    <lineage>
        <taxon>Bacteria</taxon>
        <taxon>Pseudomonadati</taxon>
        <taxon>Thermomicrobiota</taxon>
        <taxon>Thermomicrobia</taxon>
        <taxon>Sphaerobacterales</taxon>
        <taxon>Sphaerobacterineae</taxon>
        <taxon>Sphaerobacteraceae</taxon>
        <taxon>Nitrolancea</taxon>
    </lineage>
</organism>
<evidence type="ECO:0000256" key="1">
    <source>
        <dbReference type="SAM" id="MobiDB-lite"/>
    </source>
</evidence>
<feature type="region of interest" description="Disordered" evidence="1">
    <location>
        <begin position="106"/>
        <end position="130"/>
    </location>
</feature>
<proteinExistence type="predicted"/>
<feature type="region of interest" description="Disordered" evidence="1">
    <location>
        <begin position="22"/>
        <end position="85"/>
    </location>
</feature>
<feature type="compositionally biased region" description="Basic and acidic residues" evidence="1">
    <location>
        <begin position="57"/>
        <end position="70"/>
    </location>
</feature>
<dbReference type="Proteomes" id="UP000004221">
    <property type="component" value="Unassembled WGS sequence"/>
</dbReference>